<dbReference type="Pfam" id="PF24883">
    <property type="entry name" value="NPHP3_N"/>
    <property type="match status" value="1"/>
</dbReference>
<comment type="caution">
    <text evidence="4">The sequence shown here is derived from an EMBL/GenBank/DDBJ whole genome shotgun (WGS) entry which is preliminary data.</text>
</comment>
<evidence type="ECO:0000256" key="1">
    <source>
        <dbReference type="ARBA" id="ARBA00022737"/>
    </source>
</evidence>
<dbReference type="PANTHER" id="PTHR10039:SF9">
    <property type="entry name" value="NACHT DOMAIN PROTEIN (AFU_ORTHOLOGUE AFUA_2G01760)"/>
    <property type="match status" value="1"/>
</dbReference>
<evidence type="ECO:0000256" key="2">
    <source>
        <dbReference type="SAM" id="MobiDB-lite"/>
    </source>
</evidence>
<dbReference type="PANTHER" id="PTHR10039">
    <property type="entry name" value="AMELOGENIN"/>
    <property type="match status" value="1"/>
</dbReference>
<protein>
    <recommendedName>
        <fullName evidence="3">Nephrocystin 3-like N-terminal domain-containing protein</fullName>
    </recommendedName>
</protein>
<dbReference type="InterPro" id="IPR011990">
    <property type="entry name" value="TPR-like_helical_dom_sf"/>
</dbReference>
<dbReference type="Gene3D" id="3.40.50.300">
    <property type="entry name" value="P-loop containing nucleotide triphosphate hydrolases"/>
    <property type="match status" value="1"/>
</dbReference>
<name>A0AAN6WKP7_9PEZI</name>
<evidence type="ECO:0000313" key="5">
    <source>
        <dbReference type="Proteomes" id="UP001302126"/>
    </source>
</evidence>
<reference evidence="4" key="1">
    <citation type="journal article" date="2023" name="Mol. Phylogenet. Evol.">
        <title>Genome-scale phylogeny and comparative genomics of the fungal order Sordariales.</title>
        <authorList>
            <person name="Hensen N."/>
            <person name="Bonometti L."/>
            <person name="Westerberg I."/>
            <person name="Brannstrom I.O."/>
            <person name="Guillou S."/>
            <person name="Cros-Aarteil S."/>
            <person name="Calhoun S."/>
            <person name="Haridas S."/>
            <person name="Kuo A."/>
            <person name="Mondo S."/>
            <person name="Pangilinan J."/>
            <person name="Riley R."/>
            <person name="LaButti K."/>
            <person name="Andreopoulos B."/>
            <person name="Lipzen A."/>
            <person name="Chen C."/>
            <person name="Yan M."/>
            <person name="Daum C."/>
            <person name="Ng V."/>
            <person name="Clum A."/>
            <person name="Steindorff A."/>
            <person name="Ohm R.A."/>
            <person name="Martin F."/>
            <person name="Silar P."/>
            <person name="Natvig D.O."/>
            <person name="Lalanne C."/>
            <person name="Gautier V."/>
            <person name="Ament-Velasquez S.L."/>
            <person name="Kruys A."/>
            <person name="Hutchinson M.I."/>
            <person name="Powell A.J."/>
            <person name="Barry K."/>
            <person name="Miller A.N."/>
            <person name="Grigoriev I.V."/>
            <person name="Debuchy R."/>
            <person name="Gladieux P."/>
            <person name="Hiltunen Thoren M."/>
            <person name="Johannesson H."/>
        </authorList>
    </citation>
    <scope>NUCLEOTIDE SEQUENCE</scope>
    <source>
        <strain evidence="4">PSN309</strain>
    </source>
</reference>
<dbReference type="InterPro" id="IPR027417">
    <property type="entry name" value="P-loop_NTPase"/>
</dbReference>
<dbReference type="EMBL" id="MU864551">
    <property type="protein sequence ID" value="KAK4183403.1"/>
    <property type="molecule type" value="Genomic_DNA"/>
</dbReference>
<dbReference type="SUPFAM" id="SSF52540">
    <property type="entry name" value="P-loop containing nucleoside triphosphate hydrolases"/>
    <property type="match status" value="1"/>
</dbReference>
<keyword evidence="5" id="KW-1185">Reference proteome</keyword>
<proteinExistence type="predicted"/>
<feature type="region of interest" description="Disordered" evidence="2">
    <location>
        <begin position="1"/>
        <end position="45"/>
    </location>
</feature>
<dbReference type="InterPro" id="IPR056884">
    <property type="entry name" value="NPHP3-like_N"/>
</dbReference>
<evidence type="ECO:0000259" key="3">
    <source>
        <dbReference type="Pfam" id="PF24883"/>
    </source>
</evidence>
<dbReference type="Proteomes" id="UP001302126">
    <property type="component" value="Unassembled WGS sequence"/>
</dbReference>
<gene>
    <name evidence="4" type="ORF">QBC35DRAFT_456317</name>
</gene>
<feature type="domain" description="Nephrocystin 3-like N-terminal" evidence="3">
    <location>
        <begin position="355"/>
        <end position="522"/>
    </location>
</feature>
<organism evidence="4 5">
    <name type="scientific">Podospora australis</name>
    <dbReference type="NCBI Taxonomy" id="1536484"/>
    <lineage>
        <taxon>Eukaryota</taxon>
        <taxon>Fungi</taxon>
        <taxon>Dikarya</taxon>
        <taxon>Ascomycota</taxon>
        <taxon>Pezizomycotina</taxon>
        <taxon>Sordariomycetes</taxon>
        <taxon>Sordariomycetidae</taxon>
        <taxon>Sordariales</taxon>
        <taxon>Podosporaceae</taxon>
        <taxon>Podospora</taxon>
    </lineage>
</organism>
<keyword evidence="1" id="KW-0677">Repeat</keyword>
<feature type="region of interest" description="Disordered" evidence="2">
    <location>
        <begin position="2070"/>
        <end position="2096"/>
    </location>
</feature>
<dbReference type="Gene3D" id="1.25.40.10">
    <property type="entry name" value="Tetratricopeptide repeat domain"/>
    <property type="match status" value="1"/>
</dbReference>
<reference evidence="4" key="2">
    <citation type="submission" date="2023-05" db="EMBL/GenBank/DDBJ databases">
        <authorList>
            <consortium name="Lawrence Berkeley National Laboratory"/>
            <person name="Steindorff A."/>
            <person name="Hensen N."/>
            <person name="Bonometti L."/>
            <person name="Westerberg I."/>
            <person name="Brannstrom I.O."/>
            <person name="Guillou S."/>
            <person name="Cros-Aarteil S."/>
            <person name="Calhoun S."/>
            <person name="Haridas S."/>
            <person name="Kuo A."/>
            <person name="Mondo S."/>
            <person name="Pangilinan J."/>
            <person name="Riley R."/>
            <person name="Labutti K."/>
            <person name="Andreopoulos B."/>
            <person name="Lipzen A."/>
            <person name="Chen C."/>
            <person name="Yanf M."/>
            <person name="Daum C."/>
            <person name="Ng V."/>
            <person name="Clum A."/>
            <person name="Ohm R."/>
            <person name="Martin F."/>
            <person name="Silar P."/>
            <person name="Natvig D."/>
            <person name="Lalanne C."/>
            <person name="Gautier V."/>
            <person name="Ament-Velasquez S.L."/>
            <person name="Kruys A."/>
            <person name="Hutchinson M.I."/>
            <person name="Powell A.J."/>
            <person name="Barry K."/>
            <person name="Miller A.N."/>
            <person name="Grigoriev I.V."/>
            <person name="Debuchy R."/>
            <person name="Gladieux P."/>
            <person name="Thoren M.H."/>
            <person name="Johannesson H."/>
        </authorList>
    </citation>
    <scope>NUCLEOTIDE SEQUENCE</scope>
    <source>
        <strain evidence="4">PSN309</strain>
    </source>
</reference>
<evidence type="ECO:0000313" key="4">
    <source>
        <dbReference type="EMBL" id="KAK4183403.1"/>
    </source>
</evidence>
<accession>A0AAN6WKP7</accession>
<sequence length="2166" mass="245324">MNPLSASDVGPSPARKLRKRSSASSSLVADNIDEESGNTSNGTAMDTITKGLAESVNGLAGKHKSPSEITISTVSVDDHSDSEKTASATDELMSSTSTMVAHNQSHSTIATVQRTRILETSKEIRTRIYKLGDYSEAFFRNVDLESYLEYISDERLIHMPRRGSDWDRVLRSAQFFGLQLYRLGSNVRHFCPGAEAASVTALGATQVLLEIGPHQAQALVFTFQVLYDLGRLVSHVVQIHEVFSSSTEVKEDVAHLYCGLVDLVGRIAILYREKISSLGSNKSGVVNFEANFGKAVATIWATRDSIVGKMWSLQLHRHQAAGLSLAVIRRRLQNDRSAKGIFYDQVSESVNRAEDTCEWLGNHLTEFFRGKDKALTITGDSGSGKTVLAGWIKERLQRPLNHKQFSTLTYSFPFDHPARCTVLAFLKSILFQLLERNVGDVDLYNKLTAALESYGQHHNTAKFETSLWAALEAGLRSIDTHRENLAIIVDGFEQVSGGVSPLDFHRKLRDIVAKFKTIRIITLSKAISHLSEGCTHFTITAQHLHGDLAAYFRQSFSRFTSFSQLSSERREKLIHDLTHKAKASFLWAYAVVRLLTKEAPSMPPDSFAKAAEGISGTLEDQLKKLVSRLSLKHDTTQTLLSFLLATERPLGLYELAELLKINIQNRAFGSKVDVKGTISSTCGDVVVIENGTVHFKSKSVRSYMQSLMGKSLPSVRDAQRSLTLALLLYSKLALQGFSEPSFEVLADGSVEEHFSSHGLLRYAVKHWQSHFRASSFYADGKLTLGKDFIEFFPDSCHFSLLERWALIHGVPAREHAKHHEFSLKVQEACFGENHVTVVQSLIILGNIHVSFASDTLLGAKFFYRAASLGQLVLSMQSPVVVTCTHYFLDLTRTITIVERTEIVTYREVMILLMIEICKGRHGAESDHVIKWYKVLAQLYVDIKETHKATVIYQKLRAIIIIRFGKGSSEYRGICEHLGELDVMLSGEVNEKEIREYGDLIIETADDVDEERRVSVLLKLALFYMSQKRWFLAEKIYVTLWRRLSELCRIQHTIELHITKIEIAIAYIKFLKTCGRVEEASSILICLWVEYEHHSFEERTIVVLIKELGVLFKSFGLLQIAISVFTKVWGWFKSKGKIDDKECGHTTILISEVVEEYTETTTETTTTTTTVETVTREVFETHFTRCKGGKADHAFFSACLALVNLYIKLGHWSKAEVVIRQSLEITWKAILTTETTVTLSEHCIKECILLATRLAVCYRSQHLFEKAEAMYLRIFRACLVSLHIEDVLVQEALTVLIHFYEEHHRHEKVLEIYIEVLERYRKHLGHSHRLTIKTLYALAAHCRLLGRAEAYEYYLEIVTILNKGRKHCHHDAFEAAVILVRYYNEKQQWLKLKDICVVLFETFVHCHKEIHFTEEIIQFIYERYLHVLEVHVKVDVSVRYEISVKFRQTVEVVYGTDSLLFLEALIALAAICEHYEGHEHEAVTIYEVVITRTRTTTVETKTKVTTVKKRLSKLYVTIITGGGGSSSPIPIDKAIALCLEVYLELKITLGCWHEKTLLKLKETITLYLRVNTKESHGKIVELLHVAFIEIVTFKCKSMELYHAALALASIYILAGLQQYALKLVHQLRHLVIFGQDFEITVDILVKVDAKLVTRSALVFLVAFQQSLTEKVVMTYSELLAVTLLEISLYEQYKEVIETETNTEIVLDYGAKLRSFWVEQGQEQLLVVLDKRLFHLFKTKYAAFITTHDDYTWLLYLALTRSLGRDLTKIDFPALVCRAGNAEVASLLEAGEFKKALEVARCTFHFAHKQGLYNSLSRVQYAYKLAEFMAGIDVRRPTDPKLWEQYLILSKHITGEALATFRAHDIDFVRLKFQDLAGIVRLLGSQQNYGELESLLLKLWQSREVQKTWDATRVISIGRLMVHAHVAANHIPAAIDLCETMCYNLRRSRGVLDPVTVEMLQMLAELYTSDNRVDRCMSIHEQILREIEAALRDAEEAGPIKLYSSTGTGQKQQPQLCGQPSLQPDVLAKTANWQLELLKRAHHRRGGFARDEHEREFDELYARLKERLGKAGSGVQAPAPSTWGKAAAANKDKPDDMIGKYVGPREKEWRLDAGEVTNGSEGHVHGHGGVKGGNNGAVVVQDKSSRRRSRWTVDVDHILVASREWLVI</sequence>